<comment type="function">
    <text evidence="7">Catalyzes the ATP-dependent amidation of deamido-NAD to form NAD. Uses L-glutamine as a nitrogen source.</text>
</comment>
<comment type="caution">
    <text evidence="11">The sequence shown here is derived from an EMBL/GenBank/DDBJ whole genome shotgun (WGS) entry which is preliminary data.</text>
</comment>
<reference evidence="11" key="2">
    <citation type="journal article" date="2021" name="Sci. Rep.">
        <title>The distribution of antibiotic resistance genes in chicken gut microbiota commensals.</title>
        <authorList>
            <person name="Juricova H."/>
            <person name="Matiasovicova J."/>
            <person name="Kubasova T."/>
            <person name="Cejkova D."/>
            <person name="Rychlik I."/>
        </authorList>
    </citation>
    <scope>NUCLEOTIDE SEQUENCE</scope>
    <source>
        <strain evidence="11">An559</strain>
    </source>
</reference>
<dbReference type="SUPFAM" id="SSF56317">
    <property type="entry name" value="Carbon-nitrogen hydrolase"/>
    <property type="match status" value="1"/>
</dbReference>
<feature type="binding site" evidence="7">
    <location>
        <position position="464"/>
    </location>
    <ligand>
        <name>deamido-NAD(+)</name>
        <dbReference type="ChEBI" id="CHEBI:58437"/>
        <note>ligand shared between two neighboring subunits</note>
    </ligand>
</feature>
<dbReference type="InterPro" id="IPR036526">
    <property type="entry name" value="C-N_Hydrolase_sf"/>
</dbReference>
<keyword evidence="4 7" id="KW-0547">Nucleotide-binding</keyword>
<comment type="catalytic activity">
    <reaction evidence="7 8">
        <text>deamido-NAD(+) + L-glutamine + ATP + H2O = L-glutamate + AMP + diphosphate + NAD(+) + H(+)</text>
        <dbReference type="Rhea" id="RHEA:24384"/>
        <dbReference type="ChEBI" id="CHEBI:15377"/>
        <dbReference type="ChEBI" id="CHEBI:15378"/>
        <dbReference type="ChEBI" id="CHEBI:29985"/>
        <dbReference type="ChEBI" id="CHEBI:30616"/>
        <dbReference type="ChEBI" id="CHEBI:33019"/>
        <dbReference type="ChEBI" id="CHEBI:57540"/>
        <dbReference type="ChEBI" id="CHEBI:58359"/>
        <dbReference type="ChEBI" id="CHEBI:58437"/>
        <dbReference type="ChEBI" id="CHEBI:456215"/>
        <dbReference type="EC" id="6.3.5.1"/>
    </reaction>
</comment>
<feature type="binding site" evidence="7">
    <location>
        <position position="197"/>
    </location>
    <ligand>
        <name>L-glutamine</name>
        <dbReference type="ChEBI" id="CHEBI:58359"/>
    </ligand>
</feature>
<feature type="binding site" evidence="7">
    <location>
        <position position="121"/>
    </location>
    <ligand>
        <name>L-glutamine</name>
        <dbReference type="ChEBI" id="CHEBI:58359"/>
    </ligand>
</feature>
<keyword evidence="12" id="KW-1185">Reference proteome</keyword>
<feature type="active site" description="Nucleophile; for glutaminase activity" evidence="7">
    <location>
        <position position="170"/>
    </location>
</feature>
<dbReference type="EMBL" id="JACJKY010000016">
    <property type="protein sequence ID" value="MBM6921407.1"/>
    <property type="molecule type" value="Genomic_DNA"/>
</dbReference>
<comment type="similarity">
    <text evidence="2 7 8">In the C-terminal section; belongs to the NAD synthetase family.</text>
</comment>
<keyword evidence="5 7" id="KW-0067">ATP-binding</keyword>
<keyword evidence="3 7" id="KW-0436">Ligase</keyword>
<reference evidence="11" key="1">
    <citation type="submission" date="2020-08" db="EMBL/GenBank/DDBJ databases">
        <authorList>
            <person name="Cejkova D."/>
            <person name="Kubasova T."/>
            <person name="Jahodarova E."/>
            <person name="Rychlik I."/>
        </authorList>
    </citation>
    <scope>NUCLEOTIDE SEQUENCE</scope>
    <source>
        <strain evidence="11">An559</strain>
    </source>
</reference>
<dbReference type="GO" id="GO:0008795">
    <property type="term" value="F:NAD+ synthase activity"/>
    <property type="evidence" value="ECO:0007669"/>
    <property type="project" value="UniProtKB-UniRule"/>
</dbReference>
<evidence type="ECO:0000256" key="6">
    <source>
        <dbReference type="ARBA" id="ARBA00023027"/>
    </source>
</evidence>
<protein>
    <recommendedName>
        <fullName evidence="7 8">Glutamine-dependent NAD(+) synthetase</fullName>
        <ecNumber evidence="7 8">6.3.5.1</ecNumber>
    </recommendedName>
    <alternativeName>
        <fullName evidence="7 8">NAD(+) synthase [glutamine-hydrolyzing]</fullName>
    </alternativeName>
</protein>
<dbReference type="CDD" id="cd00553">
    <property type="entry name" value="NAD_synthase"/>
    <property type="match status" value="1"/>
</dbReference>
<feature type="binding site" evidence="7">
    <location>
        <begin position="469"/>
        <end position="472"/>
    </location>
    <ligand>
        <name>deamido-NAD(+)</name>
        <dbReference type="ChEBI" id="CHEBI:58437"/>
        <note>ligand shared between two neighboring subunits</note>
    </ligand>
</feature>
<dbReference type="GO" id="GO:0009435">
    <property type="term" value="P:NAD+ biosynthetic process"/>
    <property type="evidence" value="ECO:0007669"/>
    <property type="project" value="UniProtKB-UniRule"/>
</dbReference>
<dbReference type="InterPro" id="IPR022310">
    <property type="entry name" value="NAD/GMP_synthase"/>
</dbReference>
<feature type="domain" description="CN hydrolase" evidence="10">
    <location>
        <begin position="6"/>
        <end position="268"/>
    </location>
</feature>
<feature type="binding site" evidence="7">
    <location>
        <position position="459"/>
    </location>
    <ligand>
        <name>ATP</name>
        <dbReference type="ChEBI" id="CHEBI:30616"/>
    </ligand>
</feature>
<feature type="binding site" evidence="7">
    <location>
        <position position="595"/>
    </location>
    <ligand>
        <name>deamido-NAD(+)</name>
        <dbReference type="ChEBI" id="CHEBI:58437"/>
        <note>ligand shared between two neighboring subunits</note>
    </ligand>
</feature>
<name>A0A938X6E9_9FIRM</name>
<dbReference type="Gene3D" id="3.60.110.10">
    <property type="entry name" value="Carbon-nitrogen hydrolase"/>
    <property type="match status" value="1"/>
</dbReference>
<feature type="active site" description="For glutaminase activity" evidence="7">
    <location>
        <position position="115"/>
    </location>
</feature>
<keyword evidence="6 7" id="KW-0520">NAD</keyword>
<evidence type="ECO:0000256" key="9">
    <source>
        <dbReference type="RuleBase" id="RU003811"/>
    </source>
</evidence>
<dbReference type="Gene3D" id="1.10.10.1140">
    <property type="entry name" value="Glutamine-dependent NAD+ synthetase, C-terminal domain"/>
    <property type="match status" value="1"/>
</dbReference>
<evidence type="ECO:0000256" key="7">
    <source>
        <dbReference type="HAMAP-Rule" id="MF_02090"/>
    </source>
</evidence>
<dbReference type="CDD" id="cd07570">
    <property type="entry name" value="GAT_Gln-NAD-synth"/>
    <property type="match status" value="1"/>
</dbReference>
<dbReference type="SUPFAM" id="SSF52402">
    <property type="entry name" value="Adenine nucleotide alpha hydrolases-like"/>
    <property type="match status" value="1"/>
</dbReference>
<comment type="similarity">
    <text evidence="9">Belongs to the NAD synthetase family.</text>
</comment>
<dbReference type="Pfam" id="PF02540">
    <property type="entry name" value="NAD_synthase"/>
    <property type="match status" value="1"/>
</dbReference>
<dbReference type="GO" id="GO:0004359">
    <property type="term" value="F:glutaminase activity"/>
    <property type="evidence" value="ECO:0007669"/>
    <property type="project" value="InterPro"/>
</dbReference>
<evidence type="ECO:0000259" key="10">
    <source>
        <dbReference type="PROSITE" id="PS50263"/>
    </source>
</evidence>
<dbReference type="InterPro" id="IPR003694">
    <property type="entry name" value="NAD_synthase"/>
</dbReference>
<evidence type="ECO:0000313" key="12">
    <source>
        <dbReference type="Proteomes" id="UP000774750"/>
    </source>
</evidence>
<dbReference type="NCBIfam" id="NF002730">
    <property type="entry name" value="PRK02628.1"/>
    <property type="match status" value="1"/>
</dbReference>
<accession>A0A938X6E9</accession>
<dbReference type="EC" id="6.3.5.1" evidence="7 8"/>
<comment type="pathway">
    <text evidence="1 7 8">Cofactor biosynthesis; NAD(+) biosynthesis; NAD(+) from deamido-NAD(+) (L-Gln route): step 1/1.</text>
</comment>
<dbReference type="GO" id="GO:0003952">
    <property type="term" value="F:NAD+ synthase (glutamine-hydrolyzing) activity"/>
    <property type="evidence" value="ECO:0007669"/>
    <property type="project" value="UniProtKB-UniRule"/>
</dbReference>
<dbReference type="InterPro" id="IPR041856">
    <property type="entry name" value="NAD+_synth_C"/>
</dbReference>
<evidence type="ECO:0000256" key="5">
    <source>
        <dbReference type="ARBA" id="ARBA00022840"/>
    </source>
</evidence>
<feature type="binding site" evidence="7">
    <location>
        <begin position="349"/>
        <end position="356"/>
    </location>
    <ligand>
        <name>ATP</name>
        <dbReference type="ChEBI" id="CHEBI:30616"/>
    </ligand>
</feature>
<dbReference type="PIRSF" id="PIRSF006630">
    <property type="entry name" value="NADS_GAT"/>
    <property type="match status" value="1"/>
</dbReference>
<feature type="binding site" evidence="7">
    <location>
        <position position="203"/>
    </location>
    <ligand>
        <name>L-glutamine</name>
        <dbReference type="ChEBI" id="CHEBI:58359"/>
    </ligand>
</feature>
<dbReference type="PANTHER" id="PTHR23090:SF9">
    <property type="entry name" value="GLUTAMINE-DEPENDENT NAD(+) SYNTHETASE"/>
    <property type="match status" value="1"/>
</dbReference>
<dbReference type="Gene3D" id="3.40.50.620">
    <property type="entry name" value="HUPs"/>
    <property type="match status" value="1"/>
</dbReference>
<proteinExistence type="inferred from homology"/>
<evidence type="ECO:0000256" key="4">
    <source>
        <dbReference type="ARBA" id="ARBA00022741"/>
    </source>
</evidence>
<evidence type="ECO:0000256" key="3">
    <source>
        <dbReference type="ARBA" id="ARBA00022598"/>
    </source>
</evidence>
<dbReference type="GO" id="GO:0005737">
    <property type="term" value="C:cytoplasm"/>
    <property type="evidence" value="ECO:0007669"/>
    <property type="project" value="InterPro"/>
</dbReference>
<dbReference type="Proteomes" id="UP000774750">
    <property type="component" value="Unassembled WGS sequence"/>
</dbReference>
<dbReference type="InterPro" id="IPR014729">
    <property type="entry name" value="Rossmann-like_a/b/a_fold"/>
</dbReference>
<dbReference type="PROSITE" id="PS50263">
    <property type="entry name" value="CN_HYDROLASE"/>
    <property type="match status" value="1"/>
</dbReference>
<gene>
    <name evidence="7" type="primary">nadE</name>
    <name evidence="11" type="ORF">H6A12_09590</name>
</gene>
<evidence type="ECO:0000256" key="2">
    <source>
        <dbReference type="ARBA" id="ARBA00007145"/>
    </source>
</evidence>
<dbReference type="Pfam" id="PF00795">
    <property type="entry name" value="CN_hydrolase"/>
    <property type="match status" value="1"/>
</dbReference>
<evidence type="ECO:0000256" key="8">
    <source>
        <dbReference type="PIRNR" id="PIRNR006630"/>
    </source>
</evidence>
<feature type="binding site" evidence="7">
    <location>
        <position position="435"/>
    </location>
    <ligand>
        <name>deamido-NAD(+)</name>
        <dbReference type="ChEBI" id="CHEBI:58437"/>
        <note>ligand shared between two neighboring subunits</note>
    </ligand>
</feature>
<dbReference type="PANTHER" id="PTHR23090">
    <property type="entry name" value="NH 3 /GLUTAMINE-DEPENDENT NAD + SYNTHETASE"/>
    <property type="match status" value="1"/>
</dbReference>
<dbReference type="AlphaFoldDB" id="A0A938X6E9"/>
<dbReference type="RefSeq" id="WP_204447330.1">
    <property type="nucleotide sequence ID" value="NZ_JACJKY010000016.1"/>
</dbReference>
<dbReference type="GO" id="GO:0005524">
    <property type="term" value="F:ATP binding"/>
    <property type="evidence" value="ECO:0007669"/>
    <property type="project" value="UniProtKB-UniRule"/>
</dbReference>
<dbReference type="HAMAP" id="MF_02090">
    <property type="entry name" value="NadE_glutamine_dep"/>
    <property type="match status" value="1"/>
</dbReference>
<dbReference type="InterPro" id="IPR003010">
    <property type="entry name" value="C-N_Hydrolase"/>
</dbReference>
<evidence type="ECO:0000313" key="11">
    <source>
        <dbReference type="EMBL" id="MBM6921407.1"/>
    </source>
</evidence>
<evidence type="ECO:0000256" key="1">
    <source>
        <dbReference type="ARBA" id="ARBA00005188"/>
    </source>
</evidence>
<dbReference type="NCBIfam" id="TIGR00552">
    <property type="entry name" value="nadE"/>
    <property type="match status" value="1"/>
</dbReference>
<sequence>MFDGFLKVACATPQISVADCAHNCDEILSLMEQAAKENVKLLVLPELCITGYTCGDLFFQKTLLSGAECALMELIDASESLDLVCVVGLPAAVEGKIYNCAAVISRGRLLGLVPKTHLPNYNEFYELRQFTPAPSGTSIVSFAGSDVPFGTKLLFSCMELPEFTFAAEICEDLWAPLPPSVFHTAAGASVIVNLSASDELVGKAEYRRQLVSGQSARLVCGYLYADAGEGESTTDLTFAAHNLIAENGILLAENRYQTGTLTITELDVDRIAAERRKMTTYPAVSSDDYLTVSFSLQNELTTLTRPIDTLPFIPQGANADETFEEILTIQMQGLKKRITHAHAQTAVVGISGGLDSALALLVAVRAMDALDRPRSDVHAITMPCFGTTTRTKSNASALCEALGVPVQTIDIKHAVDVHFADIGHDPDIHDVTFENSQARERTQILMDYANRQNGLVIGTGDLSELALGWATYNGDHMSMYGVNASVPKTLVRHLAAYEARRLSGTAGSILLDILDTPVSPELLPPSDETIAQKTEDLVGPYELHDFFLYYIIRFGFSPKKIYRLCTYAFGDTYDKRTILKWLKTFYRRFFVQQFKRSCLPDGPKVGSVALSPRGDWRMPSDASAALWQNELELIEETL</sequence>
<organism evidence="11 12">
    <name type="scientific">Merdimmobilis hominis</name>
    <dbReference type="NCBI Taxonomy" id="2897707"/>
    <lineage>
        <taxon>Bacteria</taxon>
        <taxon>Bacillati</taxon>
        <taxon>Bacillota</taxon>
        <taxon>Clostridia</taxon>
        <taxon>Eubacteriales</taxon>
        <taxon>Oscillospiraceae</taxon>
        <taxon>Merdimmobilis</taxon>
    </lineage>
</organism>
<dbReference type="InterPro" id="IPR014445">
    <property type="entry name" value="Gln-dep_NAD_synthase"/>
</dbReference>
<feature type="active site" description="Proton acceptor; for glutaminase activity" evidence="7">
    <location>
        <position position="46"/>
    </location>
</feature>